<feature type="region of interest" description="Disordered" evidence="2">
    <location>
        <begin position="400"/>
        <end position="423"/>
    </location>
</feature>
<keyword evidence="1" id="KW-0694">RNA-binding</keyword>
<dbReference type="PANTHER" id="PTHR10555">
    <property type="entry name" value="SORTING NEXIN"/>
    <property type="match status" value="1"/>
</dbReference>
<accession>A0A9P6Y032</accession>
<evidence type="ECO:0000313" key="6">
    <source>
        <dbReference type="Proteomes" id="UP000717996"/>
    </source>
</evidence>
<dbReference type="EMBL" id="JAANIT010002455">
    <property type="protein sequence ID" value="KAG1536392.1"/>
    <property type="molecule type" value="Genomic_DNA"/>
</dbReference>
<dbReference type="AlphaFoldDB" id="A0A9P6Y032"/>
<dbReference type="Pfam" id="PF00787">
    <property type="entry name" value="PX"/>
    <property type="match status" value="1"/>
</dbReference>
<feature type="compositionally biased region" description="Polar residues" evidence="2">
    <location>
        <begin position="536"/>
        <end position="546"/>
    </location>
</feature>
<evidence type="ECO:0000256" key="2">
    <source>
        <dbReference type="SAM" id="MobiDB-lite"/>
    </source>
</evidence>
<dbReference type="SUPFAM" id="SSF54928">
    <property type="entry name" value="RNA-binding domain, RBD"/>
    <property type="match status" value="1"/>
</dbReference>
<dbReference type="SMART" id="SM00360">
    <property type="entry name" value="RRM"/>
    <property type="match status" value="1"/>
</dbReference>
<feature type="domain" description="RRM" evidence="3">
    <location>
        <begin position="430"/>
        <end position="507"/>
    </location>
</feature>
<dbReference type="PANTHER" id="PTHR10555:SF170">
    <property type="entry name" value="FI18122P1"/>
    <property type="match status" value="1"/>
</dbReference>
<comment type="caution">
    <text evidence="5">The sequence shown here is derived from an EMBL/GenBank/DDBJ whole genome shotgun (WGS) entry which is preliminary data.</text>
</comment>
<dbReference type="SUPFAM" id="SSF64268">
    <property type="entry name" value="PX domain"/>
    <property type="match status" value="1"/>
</dbReference>
<dbReference type="Proteomes" id="UP000717996">
    <property type="component" value="Unassembled WGS sequence"/>
</dbReference>
<feature type="compositionally biased region" description="Low complexity" evidence="2">
    <location>
        <begin position="514"/>
        <end position="530"/>
    </location>
</feature>
<evidence type="ECO:0000256" key="1">
    <source>
        <dbReference type="PROSITE-ProRule" id="PRU00176"/>
    </source>
</evidence>
<evidence type="ECO:0008006" key="7">
    <source>
        <dbReference type="Google" id="ProtNLM"/>
    </source>
</evidence>
<feature type="region of interest" description="Disordered" evidence="2">
    <location>
        <begin position="514"/>
        <end position="546"/>
    </location>
</feature>
<dbReference type="OrthoDB" id="10254720at2759"/>
<dbReference type="InterPro" id="IPR001683">
    <property type="entry name" value="PX_dom"/>
</dbReference>
<dbReference type="SMART" id="SM00312">
    <property type="entry name" value="PX"/>
    <property type="match status" value="1"/>
</dbReference>
<evidence type="ECO:0000313" key="5">
    <source>
        <dbReference type="EMBL" id="KAG1536392.1"/>
    </source>
</evidence>
<dbReference type="InterPro" id="IPR000504">
    <property type="entry name" value="RRM_dom"/>
</dbReference>
<evidence type="ECO:0000259" key="3">
    <source>
        <dbReference type="PROSITE" id="PS50102"/>
    </source>
</evidence>
<dbReference type="GO" id="GO:0005768">
    <property type="term" value="C:endosome"/>
    <property type="evidence" value="ECO:0007669"/>
    <property type="project" value="TreeGrafter"/>
</dbReference>
<feature type="domain" description="PX" evidence="4">
    <location>
        <begin position="197"/>
        <end position="328"/>
    </location>
</feature>
<dbReference type="CDD" id="cd00590">
    <property type="entry name" value="RRM_SF"/>
    <property type="match status" value="1"/>
</dbReference>
<reference evidence="5" key="1">
    <citation type="journal article" date="2020" name="Microb. Genom.">
        <title>Genetic diversity of clinical and environmental Mucorales isolates obtained from an investigation of mucormycosis cases among solid organ transplant recipients.</title>
        <authorList>
            <person name="Nguyen M.H."/>
            <person name="Kaul D."/>
            <person name="Muto C."/>
            <person name="Cheng S.J."/>
            <person name="Richter R.A."/>
            <person name="Bruno V.M."/>
            <person name="Liu G."/>
            <person name="Beyhan S."/>
            <person name="Sundermann A.J."/>
            <person name="Mounaud S."/>
            <person name="Pasculle A.W."/>
            <person name="Nierman W.C."/>
            <person name="Driscoll E."/>
            <person name="Cumbie R."/>
            <person name="Clancy C.J."/>
            <person name="Dupont C.L."/>
        </authorList>
    </citation>
    <scope>NUCLEOTIDE SEQUENCE</scope>
    <source>
        <strain evidence="5">GL16</strain>
    </source>
</reference>
<dbReference type="InterPro" id="IPR035979">
    <property type="entry name" value="RBD_domain_sf"/>
</dbReference>
<proteinExistence type="predicted"/>
<gene>
    <name evidence="5" type="ORF">G6F51_011001</name>
</gene>
<dbReference type="InterPro" id="IPR036871">
    <property type="entry name" value="PX_dom_sf"/>
</dbReference>
<dbReference type="GO" id="GO:0035091">
    <property type="term" value="F:phosphatidylinositol binding"/>
    <property type="evidence" value="ECO:0007669"/>
    <property type="project" value="InterPro"/>
</dbReference>
<dbReference type="Pfam" id="PF00076">
    <property type="entry name" value="RRM_1"/>
    <property type="match status" value="1"/>
</dbReference>
<evidence type="ECO:0000259" key="4">
    <source>
        <dbReference type="PROSITE" id="PS50195"/>
    </source>
</evidence>
<dbReference type="Gene3D" id="3.30.1520.10">
    <property type="entry name" value="Phox-like domain"/>
    <property type="match status" value="1"/>
</dbReference>
<dbReference type="InterPro" id="IPR012677">
    <property type="entry name" value="Nucleotide-bd_a/b_plait_sf"/>
</dbReference>
<dbReference type="PROSITE" id="PS50195">
    <property type="entry name" value="PX"/>
    <property type="match status" value="1"/>
</dbReference>
<dbReference type="GO" id="GO:0003723">
    <property type="term" value="F:RNA binding"/>
    <property type="evidence" value="ECO:0007669"/>
    <property type="project" value="UniProtKB-UniRule"/>
</dbReference>
<name>A0A9P6Y032_RHIOR</name>
<sequence>MSNYQTRISELLEQCQNEWVKLESISATSQTSRELKEVIKQLVQLLDNLDESQIQQAEMLMVDARKKLSASKVITIVKPTASQSSPLISVKPLSSSPKKITGNEMIIEEEEEEEVENDKKEIKGNTEQNMSRPFGRRSVIVEANNTIETNSNSSNNNKKSLFPLLKGLRPSQSMPVKKRSEEVAHINFYKNDENFVFATDATVDHPLRIGVGYGSYICYSCTIFSDKGTPITVRKRYSDFVELREELIKNYNYLRKSIPKLPPKKVVGKFTPAFVEQRRRELEYFFKYIVLHPSLGASPITNLPKKSINSNTSTSLFSKSFTTAHSNKADPSQIIITKAIPSQSLKNRLGSQKETTISRGKISNGLSSRLGPRHNTTTTPTVITATKSTRTAAAFDRPVAEKGSSLSIRGRSHAASSPSGLSIKGESGPTTVLIAGLHRGTNSEDVRLVCEDFGNVLKCEVLRDRMGNSFGEAEVEFSSKSAALDCIAKLDNVKADGQYLRVILRENKPPRSYSATQISSIISTPSTTSSGKMYSDQPSRYSATRR</sequence>
<dbReference type="Gene3D" id="3.30.70.330">
    <property type="match status" value="1"/>
</dbReference>
<dbReference type="PROSITE" id="PS50102">
    <property type="entry name" value="RRM"/>
    <property type="match status" value="1"/>
</dbReference>
<organism evidence="5 6">
    <name type="scientific">Rhizopus oryzae</name>
    <name type="common">Mucormycosis agent</name>
    <name type="synonym">Rhizopus arrhizus var. delemar</name>
    <dbReference type="NCBI Taxonomy" id="64495"/>
    <lineage>
        <taxon>Eukaryota</taxon>
        <taxon>Fungi</taxon>
        <taxon>Fungi incertae sedis</taxon>
        <taxon>Mucoromycota</taxon>
        <taxon>Mucoromycotina</taxon>
        <taxon>Mucoromycetes</taxon>
        <taxon>Mucorales</taxon>
        <taxon>Mucorineae</taxon>
        <taxon>Rhizopodaceae</taxon>
        <taxon>Rhizopus</taxon>
    </lineage>
</organism>
<protein>
    <recommendedName>
        <fullName evidence="7">PX domain-containing protein</fullName>
    </recommendedName>
</protein>